<feature type="transmembrane region" description="Helical" evidence="5">
    <location>
        <begin position="115"/>
        <end position="134"/>
    </location>
</feature>
<comment type="caution">
    <text evidence="6">The sequence shown here is derived from an EMBL/GenBank/DDBJ whole genome shotgun (WGS) entry which is preliminary data.</text>
</comment>
<accession>A0A8B6G0H0</accession>
<evidence type="ECO:0000256" key="5">
    <source>
        <dbReference type="SAM" id="Phobius"/>
    </source>
</evidence>
<keyword evidence="2 5" id="KW-0812">Transmembrane</keyword>
<dbReference type="Proteomes" id="UP000596742">
    <property type="component" value="Unassembled WGS sequence"/>
</dbReference>
<dbReference type="OrthoDB" id="6150805at2759"/>
<dbReference type="AlphaFoldDB" id="A0A8B6G0H0"/>
<dbReference type="PANTHER" id="PTHR10671:SF108">
    <property type="entry name" value="CLAUDIN FAMILY PROTEIN-RELATED"/>
    <property type="match status" value="1"/>
</dbReference>
<evidence type="ECO:0000256" key="2">
    <source>
        <dbReference type="ARBA" id="ARBA00022692"/>
    </source>
</evidence>
<dbReference type="InterPro" id="IPR004031">
    <property type="entry name" value="PMP22/EMP/MP20/Claudin"/>
</dbReference>
<dbReference type="InterPro" id="IPR050579">
    <property type="entry name" value="PMP-22/EMP/MP20-like"/>
</dbReference>
<protein>
    <submittedName>
        <fullName evidence="6">Uncharacterized protein</fullName>
    </submittedName>
</protein>
<organism evidence="6 7">
    <name type="scientific">Mytilus galloprovincialis</name>
    <name type="common">Mediterranean mussel</name>
    <dbReference type="NCBI Taxonomy" id="29158"/>
    <lineage>
        <taxon>Eukaryota</taxon>
        <taxon>Metazoa</taxon>
        <taxon>Spiralia</taxon>
        <taxon>Lophotrochozoa</taxon>
        <taxon>Mollusca</taxon>
        <taxon>Bivalvia</taxon>
        <taxon>Autobranchia</taxon>
        <taxon>Pteriomorphia</taxon>
        <taxon>Mytilida</taxon>
        <taxon>Mytiloidea</taxon>
        <taxon>Mytilidae</taxon>
        <taxon>Mytilinae</taxon>
        <taxon>Mytilus</taxon>
    </lineage>
</organism>
<sequence>MEDEPDLIFIGASLLVLVVSSILFIVGLSTPYFSETISVKYKTYSGLWKHCLDYVGDRGVECEETVNKVTKEKDELKVCKSMLILGLLSILASIFCVAFSLCLRCKPTERRILRIFGIVITLVAVVCISIGVAVYPNIAREIADSLTEPFYGSSYTLCVIAMCLTGLAAIFQIMDLIYRLCVLERKRNRQPLISHN</sequence>
<dbReference type="Gene3D" id="1.20.140.150">
    <property type="match status" value="1"/>
</dbReference>
<name>A0A8B6G0H0_MYTGA</name>
<evidence type="ECO:0000256" key="4">
    <source>
        <dbReference type="ARBA" id="ARBA00023136"/>
    </source>
</evidence>
<keyword evidence="4 5" id="KW-0472">Membrane</keyword>
<feature type="transmembrane region" description="Helical" evidence="5">
    <location>
        <begin position="82"/>
        <end position="103"/>
    </location>
</feature>
<dbReference type="Pfam" id="PF00822">
    <property type="entry name" value="PMP22_Claudin"/>
    <property type="match status" value="1"/>
</dbReference>
<evidence type="ECO:0000256" key="1">
    <source>
        <dbReference type="ARBA" id="ARBA00004141"/>
    </source>
</evidence>
<gene>
    <name evidence="6" type="ORF">MGAL_10B011372</name>
</gene>
<comment type="subcellular location">
    <subcellularLocation>
        <location evidence="1">Membrane</location>
        <topology evidence="1">Multi-pass membrane protein</topology>
    </subcellularLocation>
</comment>
<dbReference type="PANTHER" id="PTHR10671">
    <property type="entry name" value="EPITHELIAL MEMBRANE PROTEIN-RELATED"/>
    <property type="match status" value="1"/>
</dbReference>
<dbReference type="GO" id="GO:0005886">
    <property type="term" value="C:plasma membrane"/>
    <property type="evidence" value="ECO:0007669"/>
    <property type="project" value="TreeGrafter"/>
</dbReference>
<proteinExistence type="predicted"/>
<evidence type="ECO:0000313" key="6">
    <source>
        <dbReference type="EMBL" id="VDI56984.1"/>
    </source>
</evidence>
<reference evidence="6" key="1">
    <citation type="submission" date="2018-11" db="EMBL/GenBank/DDBJ databases">
        <authorList>
            <person name="Alioto T."/>
            <person name="Alioto T."/>
        </authorList>
    </citation>
    <scope>NUCLEOTIDE SEQUENCE</scope>
</reference>
<dbReference type="PROSITE" id="PS01346">
    <property type="entry name" value="CLAUDIN"/>
    <property type="match status" value="1"/>
</dbReference>
<keyword evidence="3 5" id="KW-1133">Transmembrane helix</keyword>
<dbReference type="EMBL" id="UYJE01007680">
    <property type="protein sequence ID" value="VDI56984.1"/>
    <property type="molecule type" value="Genomic_DNA"/>
</dbReference>
<dbReference type="InterPro" id="IPR017974">
    <property type="entry name" value="Claudin_CS"/>
</dbReference>
<evidence type="ECO:0000256" key="3">
    <source>
        <dbReference type="ARBA" id="ARBA00022989"/>
    </source>
</evidence>
<feature type="transmembrane region" description="Helical" evidence="5">
    <location>
        <begin position="7"/>
        <end position="28"/>
    </location>
</feature>
<feature type="transmembrane region" description="Helical" evidence="5">
    <location>
        <begin position="154"/>
        <end position="178"/>
    </location>
</feature>
<keyword evidence="7" id="KW-1185">Reference proteome</keyword>
<evidence type="ECO:0000313" key="7">
    <source>
        <dbReference type="Proteomes" id="UP000596742"/>
    </source>
</evidence>